<protein>
    <submittedName>
        <fullName evidence="3">Uncharacterized protein</fullName>
    </submittedName>
</protein>
<organism evidence="3">
    <name type="scientific">Oryza sativa subsp. japonica</name>
    <name type="common">Rice</name>
    <dbReference type="NCBI Taxonomy" id="39947"/>
    <lineage>
        <taxon>Eukaryota</taxon>
        <taxon>Viridiplantae</taxon>
        <taxon>Streptophyta</taxon>
        <taxon>Embryophyta</taxon>
        <taxon>Tracheophyta</taxon>
        <taxon>Spermatophyta</taxon>
        <taxon>Magnoliopsida</taxon>
        <taxon>Liliopsida</taxon>
        <taxon>Poales</taxon>
        <taxon>Poaceae</taxon>
        <taxon>BOP clade</taxon>
        <taxon>Oryzoideae</taxon>
        <taxon>Oryzeae</taxon>
        <taxon>Oryzinae</taxon>
        <taxon>Oryza</taxon>
        <taxon>Oryza sativa</taxon>
    </lineage>
</organism>
<evidence type="ECO:0000256" key="1">
    <source>
        <dbReference type="SAM" id="MobiDB-lite"/>
    </source>
</evidence>
<feature type="region of interest" description="Disordered" evidence="1">
    <location>
        <begin position="88"/>
        <end position="107"/>
    </location>
</feature>
<gene>
    <name evidence="3" type="ordered locus">LOC_Os10g28280</name>
</gene>
<reference evidence="3" key="2">
    <citation type="submission" date="2003-05" db="EMBL/GenBank/DDBJ databases">
        <authorList>
            <person name="Buell C.R."/>
            <person name="Wing R.A."/>
            <person name="McCombie W.R."/>
            <person name="Messing J."/>
            <person name="Yuan Q."/>
            <person name="Ouyang S."/>
        </authorList>
    </citation>
    <scope>NUCLEOTIDE SEQUENCE</scope>
</reference>
<reference evidence="3" key="1">
    <citation type="journal article" date="2003" name="Science">
        <title>In-depth view of structure, activity, and evolution of rice chromosome 10.</title>
        <authorList>
            <consortium name="Rice Chromosome 10 Sequencing Consortium"/>
        </authorList>
    </citation>
    <scope>NUCLEOTIDE SEQUENCE [LARGE SCALE GENOMIC DNA]</scope>
</reference>
<reference evidence="3" key="3">
    <citation type="submission" date="2006-07" db="EMBL/GenBank/DDBJ databases">
        <authorList>
            <person name="Buell R."/>
        </authorList>
    </citation>
    <scope>NUCLEOTIDE SEQUENCE</scope>
</reference>
<feature type="compositionally biased region" description="Gly residues" evidence="1">
    <location>
        <begin position="94"/>
        <end position="104"/>
    </location>
</feature>
<keyword evidence="2" id="KW-0732">Signal</keyword>
<feature type="region of interest" description="Disordered" evidence="1">
    <location>
        <begin position="22"/>
        <end position="42"/>
    </location>
</feature>
<dbReference type="AlphaFoldDB" id="Q338B3"/>
<sequence length="131" mass="13789">MAKRQAAVLAVVASAAAAWRGSCGPHGQPCRAPPPSHLPPAQALLSGDIVASPLLSPPLWHDRRGSGVDQHGWWKGLTQRWRINAEMADRHGGGGEGRCSGGGLSQPFSPVHPFSIFSRARMTTPQGDDLG</sequence>
<accession>Q338B3</accession>
<evidence type="ECO:0000256" key="2">
    <source>
        <dbReference type="SAM" id="SignalP"/>
    </source>
</evidence>
<evidence type="ECO:0000313" key="3">
    <source>
        <dbReference type="EMBL" id="ABB47621.1"/>
    </source>
</evidence>
<proteinExistence type="predicted"/>
<name>Q338B3_ORYSJ</name>
<feature type="signal peptide" evidence="2">
    <location>
        <begin position="1"/>
        <end position="18"/>
    </location>
</feature>
<dbReference type="EMBL" id="DP000086">
    <property type="protein sequence ID" value="ABB47621.1"/>
    <property type="molecule type" value="Genomic_DNA"/>
</dbReference>
<feature type="chain" id="PRO_5004221477" evidence="2">
    <location>
        <begin position="19"/>
        <end position="131"/>
    </location>
</feature>